<feature type="region of interest" description="Disordered" evidence="1">
    <location>
        <begin position="1"/>
        <end position="22"/>
    </location>
</feature>
<evidence type="ECO:0000256" key="1">
    <source>
        <dbReference type="SAM" id="MobiDB-lite"/>
    </source>
</evidence>
<name>A0A5C6NSZ2_9TELE</name>
<comment type="caution">
    <text evidence="2">The sequence shown here is derived from an EMBL/GenBank/DDBJ whole genome shotgun (WGS) entry which is preliminary data.</text>
</comment>
<reference evidence="2 3" key="1">
    <citation type="submission" date="2019-04" db="EMBL/GenBank/DDBJ databases">
        <title>Chromosome genome assembly for Takifugu flavidus.</title>
        <authorList>
            <person name="Xiao S."/>
        </authorList>
    </citation>
    <scope>NUCLEOTIDE SEQUENCE [LARGE SCALE GENOMIC DNA]</scope>
    <source>
        <strain evidence="2">HTHZ2018</strain>
        <tissue evidence="2">Muscle</tissue>
    </source>
</reference>
<proteinExistence type="predicted"/>
<accession>A0A5C6NSZ2</accession>
<evidence type="ECO:0000313" key="2">
    <source>
        <dbReference type="EMBL" id="TWW70604.1"/>
    </source>
</evidence>
<sequence length="44" mass="4565">MAITATVPSISTAAGGPWNNPRQPGFDLHTVTVSGQNIVFIIAN</sequence>
<dbReference type="Proteomes" id="UP000324091">
    <property type="component" value="Chromosome 17"/>
</dbReference>
<feature type="compositionally biased region" description="Polar residues" evidence="1">
    <location>
        <begin position="1"/>
        <end position="12"/>
    </location>
</feature>
<protein>
    <submittedName>
        <fullName evidence="2">Uncharacterized protein</fullName>
    </submittedName>
</protein>
<keyword evidence="3" id="KW-1185">Reference proteome</keyword>
<organism evidence="2 3">
    <name type="scientific">Takifugu flavidus</name>
    <name type="common">sansaifugu</name>
    <dbReference type="NCBI Taxonomy" id="433684"/>
    <lineage>
        <taxon>Eukaryota</taxon>
        <taxon>Metazoa</taxon>
        <taxon>Chordata</taxon>
        <taxon>Craniata</taxon>
        <taxon>Vertebrata</taxon>
        <taxon>Euteleostomi</taxon>
        <taxon>Actinopterygii</taxon>
        <taxon>Neopterygii</taxon>
        <taxon>Teleostei</taxon>
        <taxon>Neoteleostei</taxon>
        <taxon>Acanthomorphata</taxon>
        <taxon>Eupercaria</taxon>
        <taxon>Tetraodontiformes</taxon>
        <taxon>Tetradontoidea</taxon>
        <taxon>Tetraodontidae</taxon>
        <taxon>Takifugu</taxon>
    </lineage>
</organism>
<evidence type="ECO:0000313" key="3">
    <source>
        <dbReference type="Proteomes" id="UP000324091"/>
    </source>
</evidence>
<dbReference type="AlphaFoldDB" id="A0A5C6NSZ2"/>
<dbReference type="EMBL" id="RHFK02000009">
    <property type="protein sequence ID" value="TWW70604.1"/>
    <property type="molecule type" value="Genomic_DNA"/>
</dbReference>
<gene>
    <name evidence="2" type="ORF">D4764_17G0000870</name>
</gene>